<evidence type="ECO:0000313" key="2">
    <source>
        <dbReference type="Proteomes" id="UP000198825"/>
    </source>
</evidence>
<proteinExistence type="predicted"/>
<organism evidence="1 2">
    <name type="scientific">Microlunatus sagamiharensis</name>
    <dbReference type="NCBI Taxonomy" id="546874"/>
    <lineage>
        <taxon>Bacteria</taxon>
        <taxon>Bacillati</taxon>
        <taxon>Actinomycetota</taxon>
        <taxon>Actinomycetes</taxon>
        <taxon>Propionibacteriales</taxon>
        <taxon>Propionibacteriaceae</taxon>
        <taxon>Microlunatus</taxon>
    </lineage>
</organism>
<reference evidence="2" key="1">
    <citation type="submission" date="2016-10" db="EMBL/GenBank/DDBJ databases">
        <authorList>
            <person name="Varghese N."/>
            <person name="Submissions S."/>
        </authorList>
    </citation>
    <scope>NUCLEOTIDE SEQUENCE [LARGE SCALE GENOMIC DNA]</scope>
    <source>
        <strain evidence="2">DSM 21743</strain>
    </source>
</reference>
<protein>
    <submittedName>
        <fullName evidence="1">Uncharacterized protein</fullName>
    </submittedName>
</protein>
<dbReference type="EMBL" id="LT629799">
    <property type="protein sequence ID" value="SDU86620.1"/>
    <property type="molecule type" value="Genomic_DNA"/>
</dbReference>
<evidence type="ECO:0000313" key="1">
    <source>
        <dbReference type="EMBL" id="SDU86620.1"/>
    </source>
</evidence>
<sequence length="57" mass="6237">MLVDRIRSPEVISTAYPQRFLSLSKGPEWLGVEVAAGAELFEALRQAQGAWLRPAPG</sequence>
<dbReference type="STRING" id="546874.SAMN04488544_1177"/>
<accession>A0A1H2M064</accession>
<gene>
    <name evidence="1" type="ORF">SAMN04488544_1177</name>
</gene>
<dbReference type="AlphaFoldDB" id="A0A1H2M064"/>
<keyword evidence="2" id="KW-1185">Reference proteome</keyword>
<name>A0A1H2M064_9ACTN</name>
<dbReference type="Proteomes" id="UP000198825">
    <property type="component" value="Chromosome I"/>
</dbReference>